<name>A0A9X2JTN2_9MICO</name>
<sequence length="760" mass="80568">MTDYGHDLLFGTFITPSNSDPQGPVRLARLSEELGLDLVTFQDHPYQPAFLDTWTLMTWVAAQTQRIHISANVLNMGIRMPAHVARSAASLDLLSGGRFELGLGSGGFNDAAVAMGAERRTPAQSVTALEEALEIIRGVWDADNRAPLRVHGEFHQVDGAKRGPAPAHDMPIWLGAYKPRMLRITGAQADGWLPSLPYFKEGDLARANAIIDEAAQEAGRSPSAVRRLLNLGGAITDRSSGPMQGPVSQWVEELTRMALDDGVSGFIATSDDPDQMRAFALEVAPAVREAVAAERRSAGTVPAAARRGAAALAARRPGIDYDSLPPELAARAVEPGDREYGSVRHNYLRSGAPGLVLRPQDVDEVAAGLAWVQKQDVELAVRSAGHGISGRSTNDGGVVLSMRGLRSVEVVDEATRRVRIGAGATWGEVAEVLAPRGWAITSGDYGGVGVGGLATTGGIGFLGRLQGLTIDHVVAAEVVTADGRVLHASRDEHPDLFWALRGAGGNMGVVTWLEVEAGAVGDVVFSQMTLDATDTAGLLETWGATVEAAPRGLTSFMILPPTRRGQTPMAQLLTVFAAEGADADPDEAIAQLELLADAGPLLGHQAQLLPYSGVVRREDAHHSGGGDPSARSGLLAHLDQDTSRAVERLLGSGESYFTAIRATGGATNDVAPDATAYPHRHQNFALSALGGDQGRLNQAWDAEIGPVMDGSYLSFDTDSRPERLLEAFPEPTFSRLRAVKAVYDPSNVFRTNFPIPPAES</sequence>
<dbReference type="Gene3D" id="3.30.465.10">
    <property type="match status" value="1"/>
</dbReference>
<protein>
    <submittedName>
        <fullName evidence="7">FAD/FMN-containing dehydrogenase</fullName>
    </submittedName>
</protein>
<reference evidence="7" key="1">
    <citation type="submission" date="2022-06" db="EMBL/GenBank/DDBJ databases">
        <title>Genomic Encyclopedia of Archaeal and Bacterial Type Strains, Phase II (KMG-II): from individual species to whole genera.</title>
        <authorList>
            <person name="Goeker M."/>
        </authorList>
    </citation>
    <scope>NUCLEOTIDE SEQUENCE</scope>
    <source>
        <strain evidence="7">DSM 26652</strain>
    </source>
</reference>
<dbReference type="Pfam" id="PF01565">
    <property type="entry name" value="FAD_binding_4"/>
    <property type="match status" value="1"/>
</dbReference>
<dbReference type="GO" id="GO:0071949">
    <property type="term" value="F:FAD binding"/>
    <property type="evidence" value="ECO:0007669"/>
    <property type="project" value="InterPro"/>
</dbReference>
<evidence type="ECO:0000256" key="4">
    <source>
        <dbReference type="ARBA" id="ARBA00022827"/>
    </source>
</evidence>
<dbReference type="RefSeq" id="WP_253833266.1">
    <property type="nucleotide sequence ID" value="NZ_JAMTCS010000002.1"/>
</dbReference>
<keyword evidence="8" id="KW-1185">Reference proteome</keyword>
<dbReference type="Pfam" id="PF00296">
    <property type="entry name" value="Bac_luciferase"/>
    <property type="match status" value="1"/>
</dbReference>
<gene>
    <name evidence="7" type="ORF">APR03_000941</name>
</gene>
<dbReference type="Gene3D" id="3.30.43.10">
    <property type="entry name" value="Uridine Diphospho-n-acetylenolpyruvylglucosamine Reductase, domain 2"/>
    <property type="match status" value="1"/>
</dbReference>
<dbReference type="InterPro" id="IPR050416">
    <property type="entry name" value="FAD-linked_Oxidoreductase"/>
</dbReference>
<feature type="domain" description="FAD-binding PCMH-type" evidence="6">
    <location>
        <begin position="348"/>
        <end position="520"/>
    </location>
</feature>
<evidence type="ECO:0000256" key="3">
    <source>
        <dbReference type="ARBA" id="ARBA00022630"/>
    </source>
</evidence>
<dbReference type="PANTHER" id="PTHR42973:SF39">
    <property type="entry name" value="FAD-BINDING PCMH-TYPE DOMAIN-CONTAINING PROTEIN"/>
    <property type="match status" value="1"/>
</dbReference>
<comment type="cofactor">
    <cofactor evidence="1">
        <name>FAD</name>
        <dbReference type="ChEBI" id="CHEBI:57692"/>
    </cofactor>
</comment>
<evidence type="ECO:0000256" key="5">
    <source>
        <dbReference type="ARBA" id="ARBA00023002"/>
    </source>
</evidence>
<evidence type="ECO:0000256" key="2">
    <source>
        <dbReference type="ARBA" id="ARBA00005466"/>
    </source>
</evidence>
<dbReference type="Gene3D" id="3.40.462.20">
    <property type="match status" value="1"/>
</dbReference>
<dbReference type="InterPro" id="IPR036318">
    <property type="entry name" value="FAD-bd_PCMH-like_sf"/>
</dbReference>
<dbReference type="EMBL" id="JAMTCS010000002">
    <property type="protein sequence ID" value="MCP2263610.1"/>
    <property type="molecule type" value="Genomic_DNA"/>
</dbReference>
<dbReference type="Pfam" id="PF08031">
    <property type="entry name" value="BBE"/>
    <property type="match status" value="1"/>
</dbReference>
<evidence type="ECO:0000313" key="7">
    <source>
        <dbReference type="EMBL" id="MCP2263610.1"/>
    </source>
</evidence>
<organism evidence="7 8">
    <name type="scientific">Promicromonospora thailandica</name>
    <dbReference type="NCBI Taxonomy" id="765201"/>
    <lineage>
        <taxon>Bacteria</taxon>
        <taxon>Bacillati</taxon>
        <taxon>Actinomycetota</taxon>
        <taxon>Actinomycetes</taxon>
        <taxon>Micrococcales</taxon>
        <taxon>Promicromonosporaceae</taxon>
        <taxon>Promicromonospora</taxon>
    </lineage>
</organism>
<evidence type="ECO:0000256" key="1">
    <source>
        <dbReference type="ARBA" id="ARBA00001974"/>
    </source>
</evidence>
<proteinExistence type="inferred from homology"/>
<dbReference type="InterPro" id="IPR016167">
    <property type="entry name" value="FAD-bd_PCMH_sub1"/>
</dbReference>
<keyword evidence="3" id="KW-0285">Flavoprotein</keyword>
<dbReference type="PANTHER" id="PTHR42973">
    <property type="entry name" value="BINDING OXIDOREDUCTASE, PUTATIVE (AFU_ORTHOLOGUE AFUA_1G17690)-RELATED"/>
    <property type="match status" value="1"/>
</dbReference>
<dbReference type="GO" id="GO:0016705">
    <property type="term" value="F:oxidoreductase activity, acting on paired donors, with incorporation or reduction of molecular oxygen"/>
    <property type="evidence" value="ECO:0007669"/>
    <property type="project" value="InterPro"/>
</dbReference>
<dbReference type="PROSITE" id="PS51387">
    <property type="entry name" value="FAD_PCMH"/>
    <property type="match status" value="1"/>
</dbReference>
<dbReference type="SUPFAM" id="SSF51679">
    <property type="entry name" value="Bacterial luciferase-like"/>
    <property type="match status" value="1"/>
</dbReference>
<accession>A0A9X2JTN2</accession>
<evidence type="ECO:0000313" key="8">
    <source>
        <dbReference type="Proteomes" id="UP001139493"/>
    </source>
</evidence>
<keyword evidence="5" id="KW-0560">Oxidoreductase</keyword>
<dbReference type="InterPro" id="IPR012951">
    <property type="entry name" value="BBE"/>
</dbReference>
<dbReference type="InterPro" id="IPR016169">
    <property type="entry name" value="FAD-bd_PCMH_sub2"/>
</dbReference>
<dbReference type="InterPro" id="IPR011251">
    <property type="entry name" value="Luciferase-like_dom"/>
</dbReference>
<dbReference type="Gene3D" id="3.20.20.30">
    <property type="entry name" value="Luciferase-like domain"/>
    <property type="match status" value="1"/>
</dbReference>
<comment type="similarity">
    <text evidence="2">Belongs to the oxygen-dependent FAD-linked oxidoreductase family.</text>
</comment>
<keyword evidence="4" id="KW-0274">FAD</keyword>
<dbReference type="SUPFAM" id="SSF56176">
    <property type="entry name" value="FAD-binding/transporter-associated domain-like"/>
    <property type="match status" value="1"/>
</dbReference>
<dbReference type="AlphaFoldDB" id="A0A9X2JTN2"/>
<dbReference type="InterPro" id="IPR016166">
    <property type="entry name" value="FAD-bd_PCMH"/>
</dbReference>
<dbReference type="InterPro" id="IPR006094">
    <property type="entry name" value="Oxid_FAD_bind_N"/>
</dbReference>
<evidence type="ECO:0000259" key="6">
    <source>
        <dbReference type="PROSITE" id="PS51387"/>
    </source>
</evidence>
<dbReference type="InterPro" id="IPR036661">
    <property type="entry name" value="Luciferase-like_sf"/>
</dbReference>
<dbReference type="Proteomes" id="UP001139493">
    <property type="component" value="Unassembled WGS sequence"/>
</dbReference>
<comment type="caution">
    <text evidence="7">The sequence shown here is derived from an EMBL/GenBank/DDBJ whole genome shotgun (WGS) entry which is preliminary data.</text>
</comment>